<name>A0A812Q3X2_SYMPI</name>
<organism evidence="2 3">
    <name type="scientific">Symbiodinium pilosum</name>
    <name type="common">Dinoflagellate</name>
    <dbReference type="NCBI Taxonomy" id="2952"/>
    <lineage>
        <taxon>Eukaryota</taxon>
        <taxon>Sar</taxon>
        <taxon>Alveolata</taxon>
        <taxon>Dinophyceae</taxon>
        <taxon>Suessiales</taxon>
        <taxon>Symbiodiniaceae</taxon>
        <taxon>Symbiodinium</taxon>
    </lineage>
</organism>
<protein>
    <recommendedName>
        <fullName evidence="1">Clp1 C-terminal domain-containing protein</fullName>
    </recommendedName>
</protein>
<evidence type="ECO:0000313" key="2">
    <source>
        <dbReference type="EMBL" id="CAE7391082.1"/>
    </source>
</evidence>
<feature type="domain" description="Clp1 C-terminal" evidence="1">
    <location>
        <begin position="100"/>
        <end position="172"/>
    </location>
</feature>
<accession>A0A812Q3X2</accession>
<dbReference type="Pfam" id="PF06807">
    <property type="entry name" value="Clp1"/>
    <property type="match status" value="1"/>
</dbReference>
<dbReference type="AlphaFoldDB" id="A0A812Q3X2"/>
<evidence type="ECO:0000313" key="3">
    <source>
        <dbReference type="Proteomes" id="UP000649617"/>
    </source>
</evidence>
<dbReference type="OrthoDB" id="10448746at2759"/>
<gene>
    <name evidence="2" type="ORF">SPIL2461_LOCUS9587</name>
</gene>
<dbReference type="InterPro" id="IPR038238">
    <property type="entry name" value="Clp1_C_sf"/>
</dbReference>
<dbReference type="InterPro" id="IPR010655">
    <property type="entry name" value="Clp1_C"/>
</dbReference>
<reference evidence="2" key="1">
    <citation type="submission" date="2021-02" db="EMBL/GenBank/DDBJ databases">
        <authorList>
            <person name="Dougan E. K."/>
            <person name="Rhodes N."/>
            <person name="Thang M."/>
            <person name="Chan C."/>
        </authorList>
    </citation>
    <scope>NUCLEOTIDE SEQUENCE</scope>
</reference>
<dbReference type="EMBL" id="CAJNIZ010016892">
    <property type="protein sequence ID" value="CAE7391082.1"/>
    <property type="molecule type" value="Genomic_DNA"/>
</dbReference>
<dbReference type="Proteomes" id="UP000649617">
    <property type="component" value="Unassembled WGS sequence"/>
</dbReference>
<evidence type="ECO:0000259" key="1">
    <source>
        <dbReference type="Pfam" id="PF06807"/>
    </source>
</evidence>
<comment type="caution">
    <text evidence="2">The sequence shown here is derived from an EMBL/GenBank/DDBJ whole genome shotgun (WGS) entry which is preliminary data.</text>
</comment>
<dbReference type="Gene3D" id="2.40.30.330">
    <property type="entry name" value="Pre-mRNA cleavage complex subunit Clp1, C-terminal domain"/>
    <property type="match status" value="1"/>
</dbReference>
<keyword evidence="3" id="KW-1185">Reference proteome</keyword>
<sequence>MAHRKDLNGMLGTVVADRPDEFGRIYVDVGGKTDRARVLKVLPDRLQEEGKETVPSWMPAGRDILDPLGASPWSSSGIRTGFPGFGILNVKQWKSQPELADKLHQVRPFSGQPADLENALLGVVRANSMNEVLFAPTCGLVLVTKVEDAALQLLCPAPPPLPAQYLVVGDFKRMKFLDI</sequence>
<dbReference type="GO" id="GO:0031124">
    <property type="term" value="P:mRNA 3'-end processing"/>
    <property type="evidence" value="ECO:0007669"/>
    <property type="project" value="InterPro"/>
</dbReference>
<proteinExistence type="predicted"/>